<dbReference type="InterPro" id="IPR050364">
    <property type="entry name" value="Cytochrome_P450_fung"/>
</dbReference>
<dbReference type="Gene3D" id="1.10.630.10">
    <property type="entry name" value="Cytochrome P450"/>
    <property type="match status" value="1"/>
</dbReference>
<evidence type="ECO:0000256" key="8">
    <source>
        <dbReference type="ARBA" id="ARBA00023033"/>
    </source>
</evidence>
<dbReference type="PRINTS" id="PR00385">
    <property type="entry name" value="P450"/>
</dbReference>
<gene>
    <name evidence="10" type="ORF">VKT23_006240</name>
</gene>
<dbReference type="InterPro" id="IPR036396">
    <property type="entry name" value="Cyt_P450_sf"/>
</dbReference>
<evidence type="ECO:0000256" key="7">
    <source>
        <dbReference type="ARBA" id="ARBA00023004"/>
    </source>
</evidence>
<evidence type="ECO:0000256" key="3">
    <source>
        <dbReference type="ARBA" id="ARBA00010617"/>
    </source>
</evidence>
<evidence type="ECO:0000256" key="4">
    <source>
        <dbReference type="ARBA" id="ARBA00022617"/>
    </source>
</evidence>
<sequence>MGYDWSMVFLPYDDVWKKQRQTFQPYFLQRNIDQYNPILLQETRAMLRRMLDEPQGWVGHCRFLFASTIYQIVYGLRLTGPEDPVSLNGERVLKTISDAAVPGAFWVDFIPWSSIAPFQRTAALWRTYGEEFLNAPWESVQRGMATGKATTCVTSDLISQLEGAREKNGRDNAPEDVRLMKAIAAIAYAGGSDTTVNTLLFFIAAMCLYPDVQRKAQQELDRVVGTGRLPDFKDREELVYIEAVIKESIRWQPVLPFAVPHASSSSDIYNGYYIPKGSIVVGNAWGLLHDPTVYPEPEKFIPERYLTEDGKKLREDIPDPVAAFGFGRRICPGRFLSSSSMFIAVASLLHSFTLSPPEGQKMELKIEPSLITRPADFECMVRPRGEWAVGLVRETENDS</sequence>
<evidence type="ECO:0000313" key="11">
    <source>
        <dbReference type="Proteomes" id="UP001498398"/>
    </source>
</evidence>
<comment type="pathway">
    <text evidence="2">Secondary metabolite biosynthesis.</text>
</comment>
<proteinExistence type="inferred from homology"/>
<evidence type="ECO:0000256" key="9">
    <source>
        <dbReference type="RuleBase" id="RU000461"/>
    </source>
</evidence>
<comment type="similarity">
    <text evidence="3 9">Belongs to the cytochrome P450 family.</text>
</comment>
<keyword evidence="8 9" id="KW-0503">Monooxygenase</keyword>
<dbReference type="SUPFAM" id="SSF48264">
    <property type="entry name" value="Cytochrome P450"/>
    <property type="match status" value="1"/>
</dbReference>
<dbReference type="PROSITE" id="PS00086">
    <property type="entry name" value="CYTOCHROME_P450"/>
    <property type="match status" value="1"/>
</dbReference>
<dbReference type="EMBL" id="JBANRG010000008">
    <property type="protein sequence ID" value="KAK7464079.1"/>
    <property type="molecule type" value="Genomic_DNA"/>
</dbReference>
<keyword evidence="5 9" id="KW-0479">Metal-binding</keyword>
<protein>
    <recommendedName>
        <fullName evidence="12">Cytochrome P450</fullName>
    </recommendedName>
</protein>
<keyword evidence="11" id="KW-1185">Reference proteome</keyword>
<dbReference type="Pfam" id="PF00067">
    <property type="entry name" value="p450"/>
    <property type="match status" value="1"/>
</dbReference>
<dbReference type="CDD" id="cd11065">
    <property type="entry name" value="CYP64-like"/>
    <property type="match status" value="1"/>
</dbReference>
<keyword evidence="6 9" id="KW-0560">Oxidoreductase</keyword>
<comment type="cofactor">
    <cofactor evidence="1">
        <name>heme</name>
        <dbReference type="ChEBI" id="CHEBI:30413"/>
    </cofactor>
</comment>
<accession>A0ABR1JN21</accession>
<evidence type="ECO:0000256" key="2">
    <source>
        <dbReference type="ARBA" id="ARBA00005179"/>
    </source>
</evidence>
<dbReference type="InterPro" id="IPR017972">
    <property type="entry name" value="Cyt_P450_CS"/>
</dbReference>
<name>A0ABR1JN21_9AGAR</name>
<reference evidence="10 11" key="1">
    <citation type="submission" date="2024-01" db="EMBL/GenBank/DDBJ databases">
        <title>A draft genome for the cacao thread blight pathogen Marasmiellus scandens.</title>
        <authorList>
            <person name="Baruah I.K."/>
            <person name="Leung J."/>
            <person name="Bukari Y."/>
            <person name="Amoako-Attah I."/>
            <person name="Meinhardt L.W."/>
            <person name="Bailey B.A."/>
            <person name="Cohen S.P."/>
        </authorList>
    </citation>
    <scope>NUCLEOTIDE SEQUENCE [LARGE SCALE GENOMIC DNA]</scope>
    <source>
        <strain evidence="10 11">GH-19</strain>
    </source>
</reference>
<evidence type="ECO:0000313" key="10">
    <source>
        <dbReference type="EMBL" id="KAK7464079.1"/>
    </source>
</evidence>
<comment type="caution">
    <text evidence="10">The sequence shown here is derived from an EMBL/GenBank/DDBJ whole genome shotgun (WGS) entry which is preliminary data.</text>
</comment>
<organism evidence="10 11">
    <name type="scientific">Marasmiellus scandens</name>
    <dbReference type="NCBI Taxonomy" id="2682957"/>
    <lineage>
        <taxon>Eukaryota</taxon>
        <taxon>Fungi</taxon>
        <taxon>Dikarya</taxon>
        <taxon>Basidiomycota</taxon>
        <taxon>Agaricomycotina</taxon>
        <taxon>Agaricomycetes</taxon>
        <taxon>Agaricomycetidae</taxon>
        <taxon>Agaricales</taxon>
        <taxon>Marasmiineae</taxon>
        <taxon>Omphalotaceae</taxon>
        <taxon>Marasmiellus</taxon>
    </lineage>
</organism>
<evidence type="ECO:0000256" key="6">
    <source>
        <dbReference type="ARBA" id="ARBA00023002"/>
    </source>
</evidence>
<dbReference type="PANTHER" id="PTHR46300">
    <property type="entry name" value="P450, PUTATIVE (EUROFUNG)-RELATED-RELATED"/>
    <property type="match status" value="1"/>
</dbReference>
<keyword evidence="4 9" id="KW-0349">Heme</keyword>
<evidence type="ECO:0008006" key="12">
    <source>
        <dbReference type="Google" id="ProtNLM"/>
    </source>
</evidence>
<keyword evidence="7 9" id="KW-0408">Iron</keyword>
<dbReference type="PANTHER" id="PTHR46300:SF7">
    <property type="entry name" value="P450, PUTATIVE (EUROFUNG)-RELATED"/>
    <property type="match status" value="1"/>
</dbReference>
<dbReference type="InterPro" id="IPR002401">
    <property type="entry name" value="Cyt_P450_E_grp-I"/>
</dbReference>
<evidence type="ECO:0000256" key="5">
    <source>
        <dbReference type="ARBA" id="ARBA00022723"/>
    </source>
</evidence>
<evidence type="ECO:0000256" key="1">
    <source>
        <dbReference type="ARBA" id="ARBA00001971"/>
    </source>
</evidence>
<dbReference type="Proteomes" id="UP001498398">
    <property type="component" value="Unassembled WGS sequence"/>
</dbReference>
<dbReference type="InterPro" id="IPR001128">
    <property type="entry name" value="Cyt_P450"/>
</dbReference>
<dbReference type="PRINTS" id="PR00463">
    <property type="entry name" value="EP450I"/>
</dbReference>